<keyword evidence="4" id="KW-0663">Pyridoxal phosphate</keyword>
<dbReference type="InterPro" id="IPR052357">
    <property type="entry name" value="Orn_Lys_Arg_decarboxylase-I"/>
</dbReference>
<dbReference type="InterPro" id="IPR008286">
    <property type="entry name" value="Prn/Lys/Arg_de-COase_C"/>
</dbReference>
<dbReference type="Pfam" id="PF01276">
    <property type="entry name" value="OKR_DC_1"/>
    <property type="match status" value="1"/>
</dbReference>
<accession>A0A9D1NUA1</accession>
<dbReference type="PANTHER" id="PTHR43277:SF4">
    <property type="entry name" value="ARGININE DECARBOXYLASE"/>
    <property type="match status" value="1"/>
</dbReference>
<dbReference type="InterPro" id="IPR000310">
    <property type="entry name" value="Orn/Lys/Arg_deCO2ase_major_dom"/>
</dbReference>
<evidence type="ECO:0000256" key="1">
    <source>
        <dbReference type="ARBA" id="ARBA00001933"/>
    </source>
</evidence>
<comment type="similarity">
    <text evidence="2">Belongs to the Orn/Lys/Arg decarboxylase class-I family.</text>
</comment>
<dbReference type="InterPro" id="IPR015421">
    <property type="entry name" value="PyrdxlP-dep_Trfase_major"/>
</dbReference>
<keyword evidence="5" id="KW-0456">Lyase</keyword>
<dbReference type="Gene3D" id="3.90.100.10">
    <property type="entry name" value="Orn/Lys/Arg decarboxylase, C-terminal domain"/>
    <property type="match status" value="1"/>
</dbReference>
<dbReference type="InterPro" id="IPR015424">
    <property type="entry name" value="PyrdxlP-dep_Trfase"/>
</dbReference>
<keyword evidence="7" id="KW-0032">Aminotransferase</keyword>
<dbReference type="SUPFAM" id="SSF53383">
    <property type="entry name" value="PLP-dependent transferases"/>
    <property type="match status" value="1"/>
</dbReference>
<comment type="caution">
    <text evidence="7">The sequence shown here is derived from an EMBL/GenBank/DDBJ whole genome shotgun (WGS) entry which is preliminary data.</text>
</comment>
<comment type="cofactor">
    <cofactor evidence="1">
        <name>pyridoxal 5'-phosphate</name>
        <dbReference type="ChEBI" id="CHEBI:597326"/>
    </cofactor>
</comment>
<dbReference type="PROSITE" id="PS00703">
    <property type="entry name" value="OKR_DC_1"/>
    <property type="match status" value="1"/>
</dbReference>
<sequence>MDQNRTPLLDAVAAYARREPAYFKIPAHRFERGISPRWRKWTGDGIFRFDLTEAEGLDDLHCAEGVIRQAQELAAELYGARKTWFLVNGTTCGNEAMILAACREGDKILVPRNAHKSVLMGLTLSGARPVYLMPKQQEDWGISGGITPRQVEEGLRQHPDCRCVFLVSPTYYGVLSNIREIARICHEHDALLLVDEAHGAHLYFGGGMPRGAILEGADMCVQSTHKVAGSLTQSSMLHVGTDRVDIGRLESCLHMVQSTSPSYLLMVSLDAARYELAKNGTQMMERACRMAQDVRGVICRIPGICCIGEEILGESVYALDPTRLVISARQIGLSGYQLADLLYEEYQVGMELADDSQVVAVVTWANTEEEIRRLTEALEDISRRYGHARQSPAPSCRPLPALPEYVRSPREAFFAPQKKVPWEETVGKIAGESLIPYPPGIPLVNPGERISREIWDYMEEYRQAGLHFHGPADRSLSEFQIIPEEIL</sequence>
<dbReference type="Proteomes" id="UP000886723">
    <property type="component" value="Unassembled WGS sequence"/>
</dbReference>
<dbReference type="Pfam" id="PF03711">
    <property type="entry name" value="OKR_DC_1_C"/>
    <property type="match status" value="1"/>
</dbReference>
<reference evidence="7" key="1">
    <citation type="submission" date="2020-10" db="EMBL/GenBank/DDBJ databases">
        <authorList>
            <person name="Gilroy R."/>
        </authorList>
    </citation>
    <scope>NUCLEOTIDE SEQUENCE</scope>
    <source>
        <strain evidence="7">ChiBcec2-4451</strain>
    </source>
</reference>
<protein>
    <submittedName>
        <fullName evidence="7">Aminotransferase class I/II-fold pyridoxal phosphate-dependent enzyme</fullName>
    </submittedName>
</protein>
<evidence type="ECO:0000313" key="8">
    <source>
        <dbReference type="Proteomes" id="UP000886723"/>
    </source>
</evidence>
<organism evidence="7 8">
    <name type="scientific">Candidatus Pullilachnospira stercoravium</name>
    <dbReference type="NCBI Taxonomy" id="2840913"/>
    <lineage>
        <taxon>Bacteria</taxon>
        <taxon>Bacillati</taxon>
        <taxon>Bacillota</taxon>
        <taxon>Clostridia</taxon>
        <taxon>Lachnospirales</taxon>
        <taxon>Lachnospiraceae</taxon>
        <taxon>Lachnospiraceae incertae sedis</taxon>
        <taxon>Candidatus Pullilachnospira</taxon>
    </lineage>
</organism>
<gene>
    <name evidence="7" type="ORF">IAA63_03565</name>
</gene>
<dbReference type="AlphaFoldDB" id="A0A9D1NUA1"/>
<name>A0A9D1NUA1_9FIRM</name>
<keyword evidence="3" id="KW-0210">Decarboxylase</keyword>
<feature type="domain" description="Orn/Lys/Arg decarboxylases family 1 pyridoxal-P attachment site" evidence="6">
    <location>
        <begin position="221"/>
        <end position="235"/>
    </location>
</feature>
<evidence type="ECO:0000259" key="6">
    <source>
        <dbReference type="PROSITE" id="PS00703"/>
    </source>
</evidence>
<evidence type="ECO:0000256" key="2">
    <source>
        <dbReference type="ARBA" id="ARBA00010671"/>
    </source>
</evidence>
<dbReference type="Gene3D" id="3.40.640.10">
    <property type="entry name" value="Type I PLP-dependent aspartate aminotransferase-like (Major domain)"/>
    <property type="match status" value="1"/>
</dbReference>
<dbReference type="GO" id="GO:0008483">
    <property type="term" value="F:transaminase activity"/>
    <property type="evidence" value="ECO:0007669"/>
    <property type="project" value="UniProtKB-KW"/>
</dbReference>
<dbReference type="PANTHER" id="PTHR43277">
    <property type="entry name" value="ARGININE DECARBOXYLASE"/>
    <property type="match status" value="1"/>
</dbReference>
<evidence type="ECO:0000256" key="3">
    <source>
        <dbReference type="ARBA" id="ARBA00022793"/>
    </source>
</evidence>
<dbReference type="CDD" id="cd00615">
    <property type="entry name" value="Orn_deC_like"/>
    <property type="match status" value="1"/>
</dbReference>
<evidence type="ECO:0000256" key="5">
    <source>
        <dbReference type="ARBA" id="ARBA00023239"/>
    </source>
</evidence>
<reference evidence="7" key="2">
    <citation type="journal article" date="2021" name="PeerJ">
        <title>Extensive microbial diversity within the chicken gut microbiome revealed by metagenomics and culture.</title>
        <authorList>
            <person name="Gilroy R."/>
            <person name="Ravi A."/>
            <person name="Getino M."/>
            <person name="Pursley I."/>
            <person name="Horton D.L."/>
            <person name="Alikhan N.F."/>
            <person name="Baker D."/>
            <person name="Gharbi K."/>
            <person name="Hall N."/>
            <person name="Watson M."/>
            <person name="Adriaenssens E.M."/>
            <person name="Foster-Nyarko E."/>
            <person name="Jarju S."/>
            <person name="Secka A."/>
            <person name="Antonio M."/>
            <person name="Oren A."/>
            <person name="Chaudhuri R.R."/>
            <person name="La Ragione R."/>
            <person name="Hildebrand F."/>
            <person name="Pallen M.J."/>
        </authorList>
    </citation>
    <scope>NUCLEOTIDE SEQUENCE</scope>
    <source>
        <strain evidence="7">ChiBcec2-4451</strain>
    </source>
</reference>
<evidence type="ECO:0000256" key="4">
    <source>
        <dbReference type="ARBA" id="ARBA00022898"/>
    </source>
</evidence>
<dbReference type="GO" id="GO:0016831">
    <property type="term" value="F:carboxy-lyase activity"/>
    <property type="evidence" value="ECO:0007669"/>
    <property type="project" value="UniProtKB-KW"/>
</dbReference>
<dbReference type="EMBL" id="DVON01000076">
    <property type="protein sequence ID" value="HIV12204.1"/>
    <property type="molecule type" value="Genomic_DNA"/>
</dbReference>
<evidence type="ECO:0000313" key="7">
    <source>
        <dbReference type="EMBL" id="HIV12204.1"/>
    </source>
</evidence>
<keyword evidence="7" id="KW-0808">Transferase</keyword>
<proteinExistence type="inferred from homology"/>